<feature type="compositionally biased region" description="Low complexity" evidence="1">
    <location>
        <begin position="1"/>
        <end position="14"/>
    </location>
</feature>
<proteinExistence type="predicted"/>
<reference evidence="2 3" key="1">
    <citation type="submission" date="2024-08" db="EMBL/GenBank/DDBJ databases">
        <title>Gnathostoma spinigerum genome.</title>
        <authorList>
            <person name="Gonzalez-Bertolin B."/>
            <person name="Monzon S."/>
            <person name="Zaballos A."/>
            <person name="Jimenez P."/>
            <person name="Dekumyoy P."/>
            <person name="Varona S."/>
            <person name="Cuesta I."/>
            <person name="Sumanam S."/>
            <person name="Adisakwattana P."/>
            <person name="Gasser R.B."/>
            <person name="Hernandez-Gonzalez A."/>
            <person name="Young N.D."/>
            <person name="Perteguer M.J."/>
        </authorList>
    </citation>
    <scope>NUCLEOTIDE SEQUENCE [LARGE SCALE GENOMIC DNA]</scope>
    <source>
        <strain evidence="2">AL3</strain>
        <tissue evidence="2">Liver</tissue>
    </source>
</reference>
<comment type="caution">
    <text evidence="2">The sequence shown here is derived from an EMBL/GenBank/DDBJ whole genome shotgun (WGS) entry which is preliminary data.</text>
</comment>
<feature type="region of interest" description="Disordered" evidence="1">
    <location>
        <begin position="1"/>
        <end position="27"/>
    </location>
</feature>
<keyword evidence="3" id="KW-1185">Reference proteome</keyword>
<sequence>MPVSGCSSGSQYSSVTDVSRENSVRRTKRPLSFACDDTVVAPHSSYSSGSSSNLHSDYASFPHSHDRGPLIRDQDNASLIAETLQQIDNLGIELDSYCRAAPSTLTHQTIRFRSGSCKPPPPPERRNSTITAATSSAPSVAVMRAAGNTVSDQASKTTSVETRCIDQ</sequence>
<name>A0ABD6ER20_9BILA</name>
<dbReference type="EMBL" id="JBGFUD010004570">
    <property type="protein sequence ID" value="MFH4979729.1"/>
    <property type="molecule type" value="Genomic_DNA"/>
</dbReference>
<accession>A0ABD6ER20</accession>
<evidence type="ECO:0000256" key="1">
    <source>
        <dbReference type="SAM" id="MobiDB-lite"/>
    </source>
</evidence>
<evidence type="ECO:0000313" key="2">
    <source>
        <dbReference type="EMBL" id="MFH4979729.1"/>
    </source>
</evidence>
<dbReference type="Proteomes" id="UP001608902">
    <property type="component" value="Unassembled WGS sequence"/>
</dbReference>
<gene>
    <name evidence="2" type="ORF">AB6A40_006438</name>
</gene>
<dbReference type="AlphaFoldDB" id="A0ABD6ER20"/>
<evidence type="ECO:0000313" key="3">
    <source>
        <dbReference type="Proteomes" id="UP001608902"/>
    </source>
</evidence>
<feature type="compositionally biased region" description="Low complexity" evidence="1">
    <location>
        <begin position="44"/>
        <end position="56"/>
    </location>
</feature>
<feature type="region of interest" description="Disordered" evidence="1">
    <location>
        <begin position="44"/>
        <end position="70"/>
    </location>
</feature>
<organism evidence="2 3">
    <name type="scientific">Gnathostoma spinigerum</name>
    <dbReference type="NCBI Taxonomy" id="75299"/>
    <lineage>
        <taxon>Eukaryota</taxon>
        <taxon>Metazoa</taxon>
        <taxon>Ecdysozoa</taxon>
        <taxon>Nematoda</taxon>
        <taxon>Chromadorea</taxon>
        <taxon>Rhabditida</taxon>
        <taxon>Spirurina</taxon>
        <taxon>Gnathostomatomorpha</taxon>
        <taxon>Gnathostomatoidea</taxon>
        <taxon>Gnathostomatidae</taxon>
        <taxon>Gnathostoma</taxon>
    </lineage>
</organism>
<protein>
    <submittedName>
        <fullName evidence="2">Uncharacterized protein</fullName>
    </submittedName>
</protein>